<gene>
    <name evidence="1" type="ORF">VB854_05215</name>
</gene>
<evidence type="ECO:0000313" key="1">
    <source>
        <dbReference type="EMBL" id="MEA5518343.1"/>
    </source>
</evidence>
<protein>
    <submittedName>
        <fullName evidence="1">Uncharacterized protein</fullName>
    </submittedName>
</protein>
<evidence type="ECO:0000313" key="2">
    <source>
        <dbReference type="Proteomes" id="UP001301728"/>
    </source>
</evidence>
<reference evidence="1 2" key="1">
    <citation type="submission" date="2023-12" db="EMBL/GenBank/DDBJ databases">
        <title>Baltic Sea Cyanobacteria.</title>
        <authorList>
            <person name="Delbaje E."/>
            <person name="Fewer D.P."/>
            <person name="Shishido T.K."/>
        </authorList>
    </citation>
    <scope>NUCLEOTIDE SEQUENCE [LARGE SCALE GENOMIC DNA]</scope>
    <source>
        <strain evidence="1 2">CCNP 1315</strain>
    </source>
</reference>
<dbReference type="Proteomes" id="UP001301728">
    <property type="component" value="Unassembled WGS sequence"/>
</dbReference>
<accession>A0ABU5TUW9</accession>
<dbReference type="EMBL" id="JAYGHT010000009">
    <property type="protein sequence ID" value="MEA5518343.1"/>
    <property type="molecule type" value="Genomic_DNA"/>
</dbReference>
<organism evidence="1 2">
    <name type="scientific">Limnoraphis robusta CCNP1315</name>
    <dbReference type="NCBI Taxonomy" id="3110306"/>
    <lineage>
        <taxon>Bacteria</taxon>
        <taxon>Bacillati</taxon>
        <taxon>Cyanobacteriota</taxon>
        <taxon>Cyanophyceae</taxon>
        <taxon>Oscillatoriophycideae</taxon>
        <taxon>Oscillatoriales</taxon>
        <taxon>Sirenicapillariaceae</taxon>
        <taxon>Limnoraphis</taxon>
    </lineage>
</organism>
<comment type="caution">
    <text evidence="1">The sequence shown here is derived from an EMBL/GenBank/DDBJ whole genome shotgun (WGS) entry which is preliminary data.</text>
</comment>
<proteinExistence type="predicted"/>
<sequence length="55" mass="6056">MLGLVRGNNVIFVSENPEVKCDDVLLAVAINPMYSPELQLCLKKLKPLSVSQISK</sequence>
<keyword evidence="2" id="KW-1185">Reference proteome</keyword>
<name>A0ABU5TUW9_9CYAN</name>